<feature type="transmembrane region" description="Helical" evidence="1">
    <location>
        <begin position="192"/>
        <end position="216"/>
    </location>
</feature>
<sequence>MIGTSAGEWLFIRSSIILIRYTPLLYAAILAALCLWRGHAPWQTTPARCICALLACEAIFYLVVFRPHVSRVRTPAAHPAALSPSARRTLFYRCMGNVPDADEYLRWWFLGADLRDICRDNVRQFLLWAFFDVKETDAWCSPDRDAIWAELDEYMAFLEKRLDRPLAKGRGSAQGLMLTVDDVETAYRSMSWYLAVFIVDQLTHLIMAVLGFQYYARSPAQAAKTFPPRPQELWARRHDVDVGVGLYLMLRPGGDECKVALFKLMCKYLAFEAFLDHKTSA</sequence>
<gene>
    <name evidence="2" type="ORF">HIM_09963</name>
</gene>
<proteinExistence type="predicted"/>
<dbReference type="EMBL" id="KQ030614">
    <property type="protein sequence ID" value="KJZ70643.1"/>
    <property type="molecule type" value="Genomic_DNA"/>
</dbReference>
<protein>
    <submittedName>
        <fullName evidence="2">Uncharacterized protein</fullName>
    </submittedName>
</protein>
<dbReference type="PANTHER" id="PTHR37471">
    <property type="entry name" value="UNNAMED PRODUCT"/>
    <property type="match status" value="1"/>
</dbReference>
<dbReference type="Proteomes" id="UP000054481">
    <property type="component" value="Unassembled WGS sequence"/>
</dbReference>
<feature type="transmembrane region" description="Helical" evidence="1">
    <location>
        <begin position="45"/>
        <end position="64"/>
    </location>
</feature>
<reference evidence="2 3" key="1">
    <citation type="journal article" date="2014" name="Genome Biol. Evol.">
        <title>Comparative genomics and transcriptomics analyses reveal divergent lifestyle features of nematode endoparasitic fungus Hirsutella minnesotensis.</title>
        <authorList>
            <person name="Lai Y."/>
            <person name="Liu K."/>
            <person name="Zhang X."/>
            <person name="Zhang X."/>
            <person name="Li K."/>
            <person name="Wang N."/>
            <person name="Shu C."/>
            <person name="Wu Y."/>
            <person name="Wang C."/>
            <person name="Bushley K.E."/>
            <person name="Xiang M."/>
            <person name="Liu X."/>
        </authorList>
    </citation>
    <scope>NUCLEOTIDE SEQUENCE [LARGE SCALE GENOMIC DNA]</scope>
    <source>
        <strain evidence="2 3">3608</strain>
    </source>
</reference>
<dbReference type="AlphaFoldDB" id="A0A0F7ZS29"/>
<keyword evidence="3" id="KW-1185">Reference proteome</keyword>
<name>A0A0F7ZS29_9HYPO</name>
<evidence type="ECO:0000313" key="2">
    <source>
        <dbReference type="EMBL" id="KJZ70643.1"/>
    </source>
</evidence>
<evidence type="ECO:0000256" key="1">
    <source>
        <dbReference type="SAM" id="Phobius"/>
    </source>
</evidence>
<dbReference type="PANTHER" id="PTHR37471:SF1">
    <property type="entry name" value="AB HYDROLASE-1 DOMAIN-CONTAINING PROTEIN"/>
    <property type="match status" value="1"/>
</dbReference>
<evidence type="ECO:0000313" key="3">
    <source>
        <dbReference type="Proteomes" id="UP000054481"/>
    </source>
</evidence>
<dbReference type="OrthoDB" id="6431331at2759"/>
<keyword evidence="1" id="KW-0812">Transmembrane</keyword>
<organism evidence="2 3">
    <name type="scientific">Hirsutella minnesotensis 3608</name>
    <dbReference type="NCBI Taxonomy" id="1043627"/>
    <lineage>
        <taxon>Eukaryota</taxon>
        <taxon>Fungi</taxon>
        <taxon>Dikarya</taxon>
        <taxon>Ascomycota</taxon>
        <taxon>Pezizomycotina</taxon>
        <taxon>Sordariomycetes</taxon>
        <taxon>Hypocreomycetidae</taxon>
        <taxon>Hypocreales</taxon>
        <taxon>Ophiocordycipitaceae</taxon>
        <taxon>Hirsutella</taxon>
    </lineage>
</organism>
<keyword evidence="1" id="KW-1133">Transmembrane helix</keyword>
<keyword evidence="1" id="KW-0472">Membrane</keyword>
<accession>A0A0F7ZS29</accession>